<proteinExistence type="predicted"/>
<dbReference type="KEGG" id="csq:CSCA_3443"/>
<keyword evidence="2" id="KW-1185">Reference proteome</keyword>
<reference evidence="1 2" key="1">
    <citation type="journal article" date="2015" name="J. Biotechnol.">
        <title>Complete genome sequence of a malodorant-producing acetogen, Clostridium scatologenes ATCC 25775(T).</title>
        <authorList>
            <person name="Zhu Z."/>
            <person name="Guo T."/>
            <person name="Zheng H."/>
            <person name="Song T."/>
            <person name="Ouyang P."/>
            <person name="Xie J."/>
        </authorList>
    </citation>
    <scope>NUCLEOTIDE SEQUENCE [LARGE SCALE GENOMIC DNA]</scope>
    <source>
        <strain evidence="1 2">ATCC 25775</strain>
    </source>
</reference>
<accession>A0A0E3K288</accession>
<dbReference type="RefSeq" id="WP_029160385.1">
    <property type="nucleotide sequence ID" value="NZ_CP009933.1"/>
</dbReference>
<dbReference type="HOGENOM" id="CLU_2842120_0_0_9"/>
<dbReference type="Proteomes" id="UP000033115">
    <property type="component" value="Chromosome"/>
</dbReference>
<dbReference type="AlphaFoldDB" id="A0A0E3K288"/>
<organism evidence="1 2">
    <name type="scientific">Clostridium scatologenes</name>
    <dbReference type="NCBI Taxonomy" id="1548"/>
    <lineage>
        <taxon>Bacteria</taxon>
        <taxon>Bacillati</taxon>
        <taxon>Bacillota</taxon>
        <taxon>Clostridia</taxon>
        <taxon>Eubacteriales</taxon>
        <taxon>Clostridiaceae</taxon>
        <taxon>Clostridium</taxon>
    </lineage>
</organism>
<gene>
    <name evidence="1" type="ORF">CSCA_3443</name>
</gene>
<evidence type="ECO:0000313" key="2">
    <source>
        <dbReference type="Proteomes" id="UP000033115"/>
    </source>
</evidence>
<dbReference type="EMBL" id="CP009933">
    <property type="protein sequence ID" value="AKA70568.1"/>
    <property type="molecule type" value="Genomic_DNA"/>
</dbReference>
<evidence type="ECO:0000313" key="1">
    <source>
        <dbReference type="EMBL" id="AKA70568.1"/>
    </source>
</evidence>
<protein>
    <submittedName>
        <fullName evidence="1">Uncharacterized protein</fullName>
    </submittedName>
</protein>
<sequence>MDTSTEDYKNFKAALDRAQGKLYTDCINKIDELLNVESEPPTEEFLLNAAINLNDYPRIVNYKHL</sequence>
<name>A0A0E3K288_CLOSL</name>